<evidence type="ECO:0000313" key="1">
    <source>
        <dbReference type="EMBL" id="GIY44458.1"/>
    </source>
</evidence>
<dbReference type="AlphaFoldDB" id="A0AAV4TD11"/>
<protein>
    <recommendedName>
        <fullName evidence="3">Ycf15</fullName>
    </recommendedName>
</protein>
<evidence type="ECO:0008006" key="3">
    <source>
        <dbReference type="Google" id="ProtNLM"/>
    </source>
</evidence>
<organism evidence="1 2">
    <name type="scientific">Caerostris darwini</name>
    <dbReference type="NCBI Taxonomy" id="1538125"/>
    <lineage>
        <taxon>Eukaryota</taxon>
        <taxon>Metazoa</taxon>
        <taxon>Ecdysozoa</taxon>
        <taxon>Arthropoda</taxon>
        <taxon>Chelicerata</taxon>
        <taxon>Arachnida</taxon>
        <taxon>Araneae</taxon>
        <taxon>Araneomorphae</taxon>
        <taxon>Entelegynae</taxon>
        <taxon>Araneoidea</taxon>
        <taxon>Araneidae</taxon>
        <taxon>Caerostris</taxon>
    </lineage>
</organism>
<dbReference type="EMBL" id="BPLQ01009518">
    <property type="protein sequence ID" value="GIY44458.1"/>
    <property type="molecule type" value="Genomic_DNA"/>
</dbReference>
<dbReference type="Proteomes" id="UP001054837">
    <property type="component" value="Unassembled WGS sequence"/>
</dbReference>
<proteinExistence type="predicted"/>
<sequence length="89" mass="10653">MPTSYELQLHYGVIVTRRITDSVNLLRVQRDLFWDKKPSQYVLQVQLMWKKLRRKSDIKKPSCRQNQYGVFLFKVTSESLFGENIQIFA</sequence>
<gene>
    <name evidence="1" type="ORF">CDAR_536981</name>
</gene>
<reference evidence="1 2" key="1">
    <citation type="submission" date="2021-06" db="EMBL/GenBank/DDBJ databases">
        <title>Caerostris darwini draft genome.</title>
        <authorList>
            <person name="Kono N."/>
            <person name="Arakawa K."/>
        </authorList>
    </citation>
    <scope>NUCLEOTIDE SEQUENCE [LARGE SCALE GENOMIC DNA]</scope>
</reference>
<evidence type="ECO:0000313" key="2">
    <source>
        <dbReference type="Proteomes" id="UP001054837"/>
    </source>
</evidence>
<keyword evidence="2" id="KW-1185">Reference proteome</keyword>
<accession>A0AAV4TD11</accession>
<comment type="caution">
    <text evidence="1">The sequence shown here is derived from an EMBL/GenBank/DDBJ whole genome shotgun (WGS) entry which is preliminary data.</text>
</comment>
<name>A0AAV4TD11_9ARAC</name>